<protein>
    <submittedName>
        <fullName evidence="2">Uncharacterized protein</fullName>
    </submittedName>
</protein>
<name>A0A915I619_ROMCU</name>
<organism evidence="1 2">
    <name type="scientific">Romanomermis culicivorax</name>
    <name type="common">Nematode worm</name>
    <dbReference type="NCBI Taxonomy" id="13658"/>
    <lineage>
        <taxon>Eukaryota</taxon>
        <taxon>Metazoa</taxon>
        <taxon>Ecdysozoa</taxon>
        <taxon>Nematoda</taxon>
        <taxon>Enoplea</taxon>
        <taxon>Dorylaimia</taxon>
        <taxon>Mermithida</taxon>
        <taxon>Mermithoidea</taxon>
        <taxon>Mermithidae</taxon>
        <taxon>Romanomermis</taxon>
    </lineage>
</organism>
<proteinExistence type="predicted"/>
<evidence type="ECO:0000313" key="1">
    <source>
        <dbReference type="Proteomes" id="UP000887565"/>
    </source>
</evidence>
<dbReference type="WBParaSite" id="nRc.2.0.1.t09305-RA">
    <property type="protein sequence ID" value="nRc.2.0.1.t09305-RA"/>
    <property type="gene ID" value="nRc.2.0.1.g09305"/>
</dbReference>
<accession>A0A915I619</accession>
<evidence type="ECO:0000313" key="2">
    <source>
        <dbReference type="WBParaSite" id="nRc.2.0.1.t09305-RA"/>
    </source>
</evidence>
<sequence>MDGKHNERNENRIVSENYFISLSKMVGHGTREFSSGEIKIRYTVARSYQFGNTTYSQLPPGSTWAVKGYEENCG</sequence>
<keyword evidence="1" id="KW-1185">Reference proteome</keyword>
<dbReference type="AlphaFoldDB" id="A0A915I619"/>
<dbReference type="Proteomes" id="UP000887565">
    <property type="component" value="Unplaced"/>
</dbReference>
<reference evidence="2" key="1">
    <citation type="submission" date="2022-11" db="UniProtKB">
        <authorList>
            <consortium name="WormBaseParasite"/>
        </authorList>
    </citation>
    <scope>IDENTIFICATION</scope>
</reference>